<feature type="domain" description="N-acetyltransferase" evidence="1">
    <location>
        <begin position="12"/>
        <end position="102"/>
    </location>
</feature>
<reference evidence="2 3" key="1">
    <citation type="submission" date="2017-02" db="EMBL/GenBank/DDBJ databases">
        <authorList>
            <person name="Peterson S.W."/>
        </authorList>
    </citation>
    <scope>NUCLEOTIDE SEQUENCE [LARGE SCALE GENOMIC DNA]</scope>
    <source>
        <strain evidence="2">Psychrobacter_piechaudii</strain>
    </source>
</reference>
<keyword evidence="3" id="KW-1185">Reference proteome</keyword>
<dbReference type="AlphaFoldDB" id="A0A1R4GWR1"/>
<organism evidence="2 3">
    <name type="scientific">Psychrobacter piechaudii</name>
    <dbReference type="NCBI Taxonomy" id="1945521"/>
    <lineage>
        <taxon>Bacteria</taxon>
        <taxon>Pseudomonadati</taxon>
        <taxon>Pseudomonadota</taxon>
        <taxon>Gammaproteobacteria</taxon>
        <taxon>Moraxellales</taxon>
        <taxon>Moraxellaceae</taxon>
        <taxon>Psychrobacter</taxon>
    </lineage>
</organism>
<sequence>MINKEPLNYDLIDNKEASRFELHVDGHIAFEDYDYFTTSNGELGIAYLHTEVPKELGGRGIAGYFVKSLLEDAAAKNLRVKPICPFVKSYIDKHPKYQDNSVFHNAAP</sequence>
<dbReference type="PANTHER" id="PTHR31435">
    <property type="entry name" value="PROTEIN NATD1"/>
    <property type="match status" value="1"/>
</dbReference>
<dbReference type="SUPFAM" id="SSF55729">
    <property type="entry name" value="Acyl-CoA N-acyltransferases (Nat)"/>
    <property type="match status" value="1"/>
</dbReference>
<dbReference type="Pfam" id="PF14542">
    <property type="entry name" value="Acetyltransf_CG"/>
    <property type="match status" value="1"/>
</dbReference>
<dbReference type="InterPro" id="IPR045057">
    <property type="entry name" value="Gcn5-rel_NAT"/>
</dbReference>
<dbReference type="InterPro" id="IPR016181">
    <property type="entry name" value="Acyl_CoA_acyltransferase"/>
</dbReference>
<evidence type="ECO:0000313" key="2">
    <source>
        <dbReference type="EMBL" id="SJM72618.1"/>
    </source>
</evidence>
<dbReference type="RefSeq" id="WP_077451538.1">
    <property type="nucleotide sequence ID" value="NZ_FUGE01000183.1"/>
</dbReference>
<dbReference type="STRING" id="1945521.A1232T_01844"/>
<name>A0A1R4GWR1_9GAMM</name>
<dbReference type="PANTHER" id="PTHR31435:SF10">
    <property type="entry name" value="BSR4717 PROTEIN"/>
    <property type="match status" value="1"/>
</dbReference>
<protein>
    <recommendedName>
        <fullName evidence="1">N-acetyltransferase domain-containing protein</fullName>
    </recommendedName>
</protein>
<evidence type="ECO:0000259" key="1">
    <source>
        <dbReference type="PROSITE" id="PS51729"/>
    </source>
</evidence>
<dbReference type="InterPro" id="IPR031165">
    <property type="entry name" value="GNAT_YJDJ"/>
</dbReference>
<dbReference type="EMBL" id="FUGE01000183">
    <property type="protein sequence ID" value="SJM72618.1"/>
    <property type="molecule type" value="Genomic_DNA"/>
</dbReference>
<evidence type="ECO:0000313" key="3">
    <source>
        <dbReference type="Proteomes" id="UP000188357"/>
    </source>
</evidence>
<accession>A0A1R4GWR1</accession>
<dbReference type="Gene3D" id="3.40.630.30">
    <property type="match status" value="1"/>
</dbReference>
<gene>
    <name evidence="2" type="ORF">A1232T_01844</name>
</gene>
<dbReference type="PROSITE" id="PS51729">
    <property type="entry name" value="GNAT_YJDJ"/>
    <property type="match status" value="1"/>
</dbReference>
<dbReference type="OrthoDB" id="9800945at2"/>
<proteinExistence type="predicted"/>
<dbReference type="Proteomes" id="UP000188357">
    <property type="component" value="Unassembled WGS sequence"/>
</dbReference>